<dbReference type="OrthoDB" id="112570at2"/>
<protein>
    <submittedName>
        <fullName evidence="2">Uncharacterized protein</fullName>
    </submittedName>
</protein>
<dbReference type="AlphaFoldDB" id="E8UZG2"/>
<proteinExistence type="predicted"/>
<gene>
    <name evidence="2" type="ordered locus">AciPR4_2462</name>
</gene>
<feature type="transmembrane region" description="Helical" evidence="1">
    <location>
        <begin position="61"/>
        <end position="83"/>
    </location>
</feature>
<dbReference type="eggNOG" id="ENOG5032TZW">
    <property type="taxonomic scope" value="Bacteria"/>
</dbReference>
<dbReference type="KEGG" id="tsa:AciPR4_2462"/>
<dbReference type="STRING" id="401053.AciPR4_2462"/>
<feature type="transmembrane region" description="Helical" evidence="1">
    <location>
        <begin position="27"/>
        <end position="49"/>
    </location>
</feature>
<reference evidence="2 3" key="1">
    <citation type="journal article" date="2012" name="Stand. Genomic Sci.">
        <title>Complete genome sequence of Terriglobus saanensis type strain SP1PR4(T), an Acidobacteria from tundra soil.</title>
        <authorList>
            <person name="Rawat S.R."/>
            <person name="Mannisto M.K."/>
            <person name="Starovoytov V."/>
            <person name="Goodwin L."/>
            <person name="Nolan M."/>
            <person name="Hauser L."/>
            <person name="Land M."/>
            <person name="Davenport K.W."/>
            <person name="Woyke T."/>
            <person name="Haggblom M.M."/>
        </authorList>
    </citation>
    <scope>NUCLEOTIDE SEQUENCE</scope>
    <source>
        <strain evidence="3">ATCC BAA-1853 / DSM 23119 / SP1PR4</strain>
    </source>
</reference>
<keyword evidence="1" id="KW-0812">Transmembrane</keyword>
<sequence length="256" mass="27898">MATDAVFAPAPRQQPHYRPVNRTVERVFYSGMSILLCVCVFIGFSPTYFQAGMMRAPLPSPILHIHGAVFTLWMLLFVVQAALISARRVKWHRSLGTIAFCLPPLMIVLGVLAAIDALHRGVKIGPLDPFVSSAIPLVGIAGFTVVIYASWRARRRPDAHKRLILIATIGLCGAAFGRFPWGRIGLPPAAGAVTGIGVLLLLLLVYELISVRRIHRSTMWAVPLIFASVALAVPIGMTPPWHAFSAFLSRTIGPHL</sequence>
<feature type="transmembrane region" description="Helical" evidence="1">
    <location>
        <begin position="218"/>
        <end position="237"/>
    </location>
</feature>
<dbReference type="Proteomes" id="UP000006844">
    <property type="component" value="Chromosome"/>
</dbReference>
<feature type="transmembrane region" description="Helical" evidence="1">
    <location>
        <begin position="187"/>
        <end position="206"/>
    </location>
</feature>
<evidence type="ECO:0000256" key="1">
    <source>
        <dbReference type="SAM" id="Phobius"/>
    </source>
</evidence>
<dbReference type="HOGENOM" id="CLU_075807_0_0_0"/>
<evidence type="ECO:0000313" key="3">
    <source>
        <dbReference type="Proteomes" id="UP000006844"/>
    </source>
</evidence>
<keyword evidence="1" id="KW-0472">Membrane</keyword>
<accession>E8UZG2</accession>
<feature type="transmembrane region" description="Helical" evidence="1">
    <location>
        <begin position="95"/>
        <end position="118"/>
    </location>
</feature>
<organism evidence="2 3">
    <name type="scientific">Terriglobus saanensis (strain ATCC BAA-1853 / DSM 23119 / SP1PR4)</name>
    <dbReference type="NCBI Taxonomy" id="401053"/>
    <lineage>
        <taxon>Bacteria</taxon>
        <taxon>Pseudomonadati</taxon>
        <taxon>Acidobacteriota</taxon>
        <taxon>Terriglobia</taxon>
        <taxon>Terriglobales</taxon>
        <taxon>Acidobacteriaceae</taxon>
        <taxon>Terriglobus</taxon>
    </lineage>
</organism>
<dbReference type="RefSeq" id="WP_013568975.1">
    <property type="nucleotide sequence ID" value="NC_014963.1"/>
</dbReference>
<feature type="transmembrane region" description="Helical" evidence="1">
    <location>
        <begin position="130"/>
        <end position="151"/>
    </location>
</feature>
<keyword evidence="1" id="KW-1133">Transmembrane helix</keyword>
<dbReference type="EMBL" id="CP002467">
    <property type="protein sequence ID" value="ADV83242.1"/>
    <property type="molecule type" value="Genomic_DNA"/>
</dbReference>
<evidence type="ECO:0000313" key="2">
    <source>
        <dbReference type="EMBL" id="ADV83242.1"/>
    </source>
</evidence>
<feature type="transmembrane region" description="Helical" evidence="1">
    <location>
        <begin position="163"/>
        <end position="181"/>
    </location>
</feature>
<keyword evidence="3" id="KW-1185">Reference proteome</keyword>
<name>E8UZG2_TERSS</name>